<keyword evidence="6 8" id="KW-1133">Transmembrane helix</keyword>
<feature type="transmembrane region" description="Helical" evidence="8">
    <location>
        <begin position="125"/>
        <end position="143"/>
    </location>
</feature>
<comment type="similarity">
    <text evidence="2">Belongs to the binding-protein-dependent transport system permease family. FecCD subfamily.</text>
</comment>
<dbReference type="AlphaFoldDB" id="A0A806X5K3"/>
<comment type="subcellular location">
    <subcellularLocation>
        <location evidence="1">Cell membrane</location>
        <topology evidence="1">Multi-pass membrane protein</topology>
    </subcellularLocation>
</comment>
<dbReference type="InterPro" id="IPR037294">
    <property type="entry name" value="ABC_BtuC-like"/>
</dbReference>
<evidence type="ECO:0000256" key="1">
    <source>
        <dbReference type="ARBA" id="ARBA00004651"/>
    </source>
</evidence>
<reference evidence="10" key="1">
    <citation type="submission" date="2015-10" db="EMBL/GenBank/DDBJ databases">
        <title>Complete Genome Sequencing of Klebsiella sp. strain G5.</title>
        <authorList>
            <person name="Chan K.-G."/>
            <person name="Chen J.-W."/>
        </authorList>
    </citation>
    <scope>NUCLEOTIDE SEQUENCE [LARGE SCALE GENOMIC DNA]</scope>
    <source>
        <strain evidence="10">G5</strain>
    </source>
</reference>
<feature type="transmembrane region" description="Helical" evidence="8">
    <location>
        <begin position="312"/>
        <end position="332"/>
    </location>
</feature>
<evidence type="ECO:0000256" key="2">
    <source>
        <dbReference type="ARBA" id="ARBA00007935"/>
    </source>
</evidence>
<dbReference type="Proteomes" id="UP000069162">
    <property type="component" value="Chromosome"/>
</dbReference>
<protein>
    <submittedName>
        <fullName evidence="9">Heme ABC transporter</fullName>
    </submittedName>
</protein>
<keyword evidence="3" id="KW-0813">Transport</keyword>
<feature type="transmembrane region" description="Helical" evidence="8">
    <location>
        <begin position="203"/>
        <end position="223"/>
    </location>
</feature>
<dbReference type="GO" id="GO:0022857">
    <property type="term" value="F:transmembrane transporter activity"/>
    <property type="evidence" value="ECO:0007669"/>
    <property type="project" value="InterPro"/>
</dbReference>
<evidence type="ECO:0000313" key="10">
    <source>
        <dbReference type="Proteomes" id="UP000069162"/>
    </source>
</evidence>
<evidence type="ECO:0000256" key="4">
    <source>
        <dbReference type="ARBA" id="ARBA00022475"/>
    </source>
</evidence>
<gene>
    <name evidence="9" type="ORF">AO703_11510</name>
</gene>
<dbReference type="SUPFAM" id="SSF81345">
    <property type="entry name" value="ABC transporter involved in vitamin B12 uptake, BtuC"/>
    <property type="match status" value="1"/>
</dbReference>
<accession>A0A806X5K3</accession>
<dbReference type="PANTHER" id="PTHR30472:SF1">
    <property type="entry name" value="FE(3+) DICITRATE TRANSPORT SYSTEM PERMEASE PROTEIN FECC-RELATED"/>
    <property type="match status" value="1"/>
</dbReference>
<evidence type="ECO:0000256" key="3">
    <source>
        <dbReference type="ARBA" id="ARBA00022448"/>
    </source>
</evidence>
<feature type="transmembrane region" description="Helical" evidence="8">
    <location>
        <begin position="100"/>
        <end position="119"/>
    </location>
</feature>
<evidence type="ECO:0000313" key="9">
    <source>
        <dbReference type="EMBL" id="ALR76898.1"/>
    </source>
</evidence>
<proteinExistence type="inferred from homology"/>
<keyword evidence="5 8" id="KW-0812">Transmembrane</keyword>
<dbReference type="GO" id="GO:0033214">
    <property type="term" value="P:siderophore-iron import into cell"/>
    <property type="evidence" value="ECO:0007669"/>
    <property type="project" value="TreeGrafter"/>
</dbReference>
<evidence type="ECO:0000256" key="5">
    <source>
        <dbReference type="ARBA" id="ARBA00022692"/>
    </source>
</evidence>
<feature type="transmembrane region" description="Helical" evidence="8">
    <location>
        <begin position="70"/>
        <end position="88"/>
    </location>
</feature>
<dbReference type="GO" id="GO:0005886">
    <property type="term" value="C:plasma membrane"/>
    <property type="evidence" value="ECO:0007669"/>
    <property type="project" value="UniProtKB-SubCell"/>
</dbReference>
<dbReference type="KEGG" id="kle:AO703_11510"/>
<dbReference type="Pfam" id="PF01032">
    <property type="entry name" value="FecCD"/>
    <property type="match status" value="1"/>
</dbReference>
<dbReference type="EMBL" id="CP012871">
    <property type="protein sequence ID" value="ALR76898.1"/>
    <property type="molecule type" value="Genomic_DNA"/>
</dbReference>
<dbReference type="InterPro" id="IPR000522">
    <property type="entry name" value="ABC_transptr_permease_BtuC"/>
</dbReference>
<dbReference type="OrthoDB" id="9055647at2"/>
<keyword evidence="7 8" id="KW-0472">Membrane</keyword>
<dbReference type="RefSeq" id="WP_062741279.1">
    <property type="nucleotide sequence ID" value="NZ_CP012871.1"/>
</dbReference>
<feature type="transmembrane region" description="Helical" evidence="8">
    <location>
        <begin position="243"/>
        <end position="270"/>
    </location>
</feature>
<evidence type="ECO:0000256" key="6">
    <source>
        <dbReference type="ARBA" id="ARBA00022989"/>
    </source>
</evidence>
<dbReference type="Gene3D" id="1.10.3470.10">
    <property type="entry name" value="ABC transporter involved in vitamin B12 uptake, BtuC"/>
    <property type="match status" value="1"/>
</dbReference>
<sequence length="336" mass="34325">MRVRTLPGVARGRKPGYALALLLLLAGGALVHLGLGARYIPAQTVLEALVDYDPTQFAQRIVVELRLRRLLAALLVGGALGAAGLLLQTLIRNPLGEPHILGLNAGAALAVVCGSALGFSSVGQPLVAAVGAALWFSLVMLLASSGRGGATPLKVTLCGVALSAFASSLTAAILILDEQTLLALRTWLAGDLSGIGRETLQHALWPALAGLLIALALAPRLNVLALGDTVARGLGVNLLRTRLLGLVATALLCGTAVAVAGPLGFIGLVVPHLIRRFITDDLRVAVVLSLPVGALLLLAADIAARTLLAPQELATGVVTALVGAPVFILIAARCLR</sequence>
<evidence type="ECO:0000256" key="7">
    <source>
        <dbReference type="ARBA" id="ARBA00023136"/>
    </source>
</evidence>
<keyword evidence="4" id="KW-1003">Cell membrane</keyword>
<evidence type="ECO:0000256" key="8">
    <source>
        <dbReference type="SAM" id="Phobius"/>
    </source>
</evidence>
<organism evidence="9 10">
    <name type="scientific">[Enterobacter] lignolyticus</name>
    <dbReference type="NCBI Taxonomy" id="1334193"/>
    <lineage>
        <taxon>Bacteria</taxon>
        <taxon>Pseudomonadati</taxon>
        <taxon>Pseudomonadota</taxon>
        <taxon>Gammaproteobacteria</taxon>
        <taxon>Enterobacterales</taxon>
        <taxon>Enterobacteriaceae</taxon>
        <taxon>Pluralibacter</taxon>
    </lineage>
</organism>
<feature type="transmembrane region" description="Helical" evidence="8">
    <location>
        <begin position="155"/>
        <end position="176"/>
    </location>
</feature>
<dbReference type="CDD" id="cd06550">
    <property type="entry name" value="TM_ABC_iron-siderophores_like"/>
    <property type="match status" value="1"/>
</dbReference>
<dbReference type="PANTHER" id="PTHR30472">
    <property type="entry name" value="FERRIC ENTEROBACTIN TRANSPORT SYSTEM PERMEASE PROTEIN"/>
    <property type="match status" value="1"/>
</dbReference>
<feature type="transmembrane region" description="Helical" evidence="8">
    <location>
        <begin position="282"/>
        <end position="300"/>
    </location>
</feature>
<name>A0A806X5K3_9ENTR</name>